<evidence type="ECO:0000256" key="11">
    <source>
        <dbReference type="RuleBase" id="RU003983"/>
    </source>
</evidence>
<keyword evidence="15" id="KW-1185">Reference proteome</keyword>
<evidence type="ECO:0000313" key="15">
    <source>
        <dbReference type="Proteomes" id="UP000256695"/>
    </source>
</evidence>
<evidence type="ECO:0000256" key="9">
    <source>
        <dbReference type="ARBA" id="ARBA00023049"/>
    </source>
</evidence>
<keyword evidence="2" id="KW-1003">Cell membrane</keyword>
<gene>
    <name evidence="14" type="ORF">CQA57_07165</name>
</gene>
<evidence type="ECO:0000256" key="1">
    <source>
        <dbReference type="ARBA" id="ARBA00004651"/>
    </source>
</evidence>
<dbReference type="AlphaFoldDB" id="A0A3D8J536"/>
<dbReference type="RefSeq" id="WP_115579558.1">
    <property type="nucleotide sequence ID" value="NZ_NXLX01000022.1"/>
</dbReference>
<name>A0A3D8J536_9HELI</name>
<evidence type="ECO:0000256" key="10">
    <source>
        <dbReference type="ARBA" id="ARBA00023136"/>
    </source>
</evidence>
<dbReference type="InterPro" id="IPR050083">
    <property type="entry name" value="HtpX_protease"/>
</dbReference>
<accession>A0A3D8J536</accession>
<keyword evidence="7 11" id="KW-0862">Zinc</keyword>
<dbReference type="PANTHER" id="PTHR43221">
    <property type="entry name" value="PROTEASE HTPX"/>
    <property type="match status" value="1"/>
</dbReference>
<evidence type="ECO:0000256" key="12">
    <source>
        <dbReference type="SAM" id="Phobius"/>
    </source>
</evidence>
<dbReference type="EMBL" id="NXLX01000022">
    <property type="protein sequence ID" value="RDU72014.1"/>
    <property type="molecule type" value="Genomic_DNA"/>
</dbReference>
<evidence type="ECO:0000256" key="4">
    <source>
        <dbReference type="ARBA" id="ARBA00022692"/>
    </source>
</evidence>
<dbReference type="Gene3D" id="3.30.2010.10">
    <property type="entry name" value="Metalloproteases ('zincins'), catalytic domain"/>
    <property type="match status" value="1"/>
</dbReference>
<feature type="transmembrane region" description="Helical" evidence="12">
    <location>
        <begin position="49"/>
        <end position="72"/>
    </location>
</feature>
<sequence>MHFETIIKENHQKSLLAILTYIIVFICVGILVDIVRIDARDFTEAFVDLISFKIFPTCTFFMCLVALIIIAYSMSNFDRIMLSGSNYKEINPSRVLNSKERKIYHLLEDLIQKSQLDFIPKLYIIDAPYMNAFASGWNANNSLIALTTSLIDRLQDDELQAVIAHELSHIRHGDIRLTMCVGILSNILLLVANYSVFFLLGRNRQQGANTARGILLILQFILPIFSLFLQTYLSRSREYMADSGAAFLMQDSNPMIRALQKISQDYNQNDYTQIDTNKTRQAAYIFSNEAFSTHPSIKNRIHALLGKKYV</sequence>
<feature type="domain" description="Peptidase M48" evidence="13">
    <location>
        <begin position="98"/>
        <end position="305"/>
    </location>
</feature>
<feature type="transmembrane region" description="Helical" evidence="12">
    <location>
        <begin position="213"/>
        <end position="233"/>
    </location>
</feature>
<dbReference type="Pfam" id="PF01435">
    <property type="entry name" value="Peptidase_M48"/>
    <property type="match status" value="1"/>
</dbReference>
<dbReference type="GO" id="GO:0006508">
    <property type="term" value="P:proteolysis"/>
    <property type="evidence" value="ECO:0007669"/>
    <property type="project" value="UniProtKB-KW"/>
</dbReference>
<comment type="subcellular location">
    <subcellularLocation>
        <location evidence="1">Cell membrane</location>
        <topology evidence="1">Multi-pass membrane protein</topology>
    </subcellularLocation>
</comment>
<evidence type="ECO:0000256" key="7">
    <source>
        <dbReference type="ARBA" id="ARBA00022833"/>
    </source>
</evidence>
<reference evidence="14 15" key="1">
    <citation type="submission" date="2018-04" db="EMBL/GenBank/DDBJ databases">
        <title>Novel Campyloabacter and Helicobacter Species and Strains.</title>
        <authorList>
            <person name="Mannion A.J."/>
            <person name="Shen Z."/>
            <person name="Fox J.G."/>
        </authorList>
    </citation>
    <scope>NUCLEOTIDE SEQUENCE [LARGE SCALE GENOMIC DNA]</scope>
    <source>
        <strain evidence="14 15">MIT 04-9362</strain>
    </source>
</reference>
<dbReference type="NCBIfam" id="NF002775">
    <property type="entry name" value="PRK02870.1"/>
    <property type="match status" value="1"/>
</dbReference>
<evidence type="ECO:0000256" key="8">
    <source>
        <dbReference type="ARBA" id="ARBA00022989"/>
    </source>
</evidence>
<evidence type="ECO:0000256" key="6">
    <source>
        <dbReference type="ARBA" id="ARBA00022801"/>
    </source>
</evidence>
<proteinExistence type="inferred from homology"/>
<comment type="similarity">
    <text evidence="11">Belongs to the peptidase M48 family.</text>
</comment>
<organism evidence="14 15">
    <name type="scientific">Helicobacter anseris</name>
    <dbReference type="NCBI Taxonomy" id="375926"/>
    <lineage>
        <taxon>Bacteria</taxon>
        <taxon>Pseudomonadati</taxon>
        <taxon>Campylobacterota</taxon>
        <taxon>Epsilonproteobacteria</taxon>
        <taxon>Campylobacterales</taxon>
        <taxon>Helicobacteraceae</taxon>
        <taxon>Helicobacter</taxon>
    </lineage>
</organism>
<keyword evidence="10 12" id="KW-0472">Membrane</keyword>
<keyword evidence="3 11" id="KW-0645">Protease</keyword>
<evidence type="ECO:0000259" key="13">
    <source>
        <dbReference type="Pfam" id="PF01435"/>
    </source>
</evidence>
<evidence type="ECO:0000256" key="3">
    <source>
        <dbReference type="ARBA" id="ARBA00022670"/>
    </source>
</evidence>
<feature type="transmembrane region" description="Helical" evidence="12">
    <location>
        <begin position="177"/>
        <end position="201"/>
    </location>
</feature>
<evidence type="ECO:0000256" key="2">
    <source>
        <dbReference type="ARBA" id="ARBA00022475"/>
    </source>
</evidence>
<comment type="caution">
    <text evidence="14">The sequence shown here is derived from an EMBL/GenBank/DDBJ whole genome shotgun (WGS) entry which is preliminary data.</text>
</comment>
<dbReference type="Proteomes" id="UP000256695">
    <property type="component" value="Unassembled WGS sequence"/>
</dbReference>
<keyword evidence="4 12" id="KW-0812">Transmembrane</keyword>
<dbReference type="CDD" id="cd07340">
    <property type="entry name" value="M48B_Htpx_like"/>
    <property type="match status" value="1"/>
</dbReference>
<keyword evidence="8 12" id="KW-1133">Transmembrane helix</keyword>
<dbReference type="InterPro" id="IPR001915">
    <property type="entry name" value="Peptidase_M48"/>
</dbReference>
<protein>
    <submittedName>
        <fullName evidence="14">Zinc metalloprotease HtpX</fullName>
    </submittedName>
</protein>
<dbReference type="GO" id="GO:0004222">
    <property type="term" value="F:metalloendopeptidase activity"/>
    <property type="evidence" value="ECO:0007669"/>
    <property type="project" value="InterPro"/>
</dbReference>
<dbReference type="PANTHER" id="PTHR43221:SF1">
    <property type="entry name" value="PROTEASE HTPX"/>
    <property type="match status" value="1"/>
</dbReference>
<dbReference type="GO" id="GO:0005886">
    <property type="term" value="C:plasma membrane"/>
    <property type="evidence" value="ECO:0007669"/>
    <property type="project" value="UniProtKB-SubCell"/>
</dbReference>
<evidence type="ECO:0000313" key="14">
    <source>
        <dbReference type="EMBL" id="RDU72014.1"/>
    </source>
</evidence>
<keyword evidence="6 11" id="KW-0378">Hydrolase</keyword>
<keyword evidence="9 11" id="KW-0482">Metalloprotease</keyword>
<dbReference type="GO" id="GO:0046872">
    <property type="term" value="F:metal ion binding"/>
    <property type="evidence" value="ECO:0007669"/>
    <property type="project" value="UniProtKB-KW"/>
</dbReference>
<evidence type="ECO:0000256" key="5">
    <source>
        <dbReference type="ARBA" id="ARBA00022723"/>
    </source>
</evidence>
<keyword evidence="5" id="KW-0479">Metal-binding</keyword>
<dbReference type="OrthoDB" id="15218at2"/>
<comment type="cofactor">
    <cofactor evidence="11">
        <name>Zn(2+)</name>
        <dbReference type="ChEBI" id="CHEBI:29105"/>
    </cofactor>
    <text evidence="11">Binds 1 zinc ion per subunit.</text>
</comment>
<feature type="transmembrane region" description="Helical" evidence="12">
    <location>
        <begin position="15"/>
        <end position="37"/>
    </location>
</feature>